<feature type="transmembrane region" description="Helical" evidence="16">
    <location>
        <begin position="21"/>
        <end position="45"/>
    </location>
</feature>
<dbReference type="PANTHER" id="PTHR22683:SF41">
    <property type="entry name" value="DNA TRANSLOCASE FTSK"/>
    <property type="match status" value="1"/>
</dbReference>
<dbReference type="InterPro" id="IPR041027">
    <property type="entry name" value="FtsK_alpha"/>
</dbReference>
<organism evidence="18 19">
    <name type="scientific">Legionella lytica</name>
    <dbReference type="NCBI Taxonomy" id="96232"/>
    <lineage>
        <taxon>Bacteria</taxon>
        <taxon>Pseudomonadati</taxon>
        <taxon>Pseudomonadota</taxon>
        <taxon>Gammaproteobacteria</taxon>
        <taxon>Legionellales</taxon>
        <taxon>Legionellaceae</taxon>
        <taxon>Legionella</taxon>
    </lineage>
</organism>
<evidence type="ECO:0000313" key="19">
    <source>
        <dbReference type="Proteomes" id="UP001615550"/>
    </source>
</evidence>
<evidence type="ECO:0000259" key="17">
    <source>
        <dbReference type="PROSITE" id="PS50901"/>
    </source>
</evidence>
<evidence type="ECO:0000256" key="2">
    <source>
        <dbReference type="ARBA" id="ARBA00006474"/>
    </source>
</evidence>
<evidence type="ECO:0000256" key="5">
    <source>
        <dbReference type="ARBA" id="ARBA00022618"/>
    </source>
</evidence>
<dbReference type="PROSITE" id="PS50901">
    <property type="entry name" value="FTSK"/>
    <property type="match status" value="1"/>
</dbReference>
<reference evidence="18 19" key="1">
    <citation type="submission" date="2024-08" db="EMBL/GenBank/DDBJ databases">
        <title>Draft Genome Sequence of Legionella lytica strain DSB2004, Isolated From a Fire Sprinkler System.</title>
        <authorList>
            <person name="Everhart A.D."/>
            <person name="Kidane D.T."/>
            <person name="Farone A.L."/>
            <person name="Farone M.B."/>
        </authorList>
    </citation>
    <scope>NUCLEOTIDE SEQUENCE [LARGE SCALE GENOMIC DNA]</scope>
    <source>
        <strain evidence="18 19">DSB2004</strain>
    </source>
</reference>
<keyword evidence="10 16" id="KW-1133">Transmembrane helix</keyword>
<dbReference type="Gene3D" id="3.40.50.300">
    <property type="entry name" value="P-loop containing nucleotide triphosphate hydrolases"/>
    <property type="match status" value="1"/>
</dbReference>
<dbReference type="Pfam" id="PF13491">
    <property type="entry name" value="FtsK_4TM"/>
    <property type="match status" value="1"/>
</dbReference>
<feature type="binding site" evidence="14">
    <location>
        <begin position="478"/>
        <end position="485"/>
    </location>
    <ligand>
        <name>ATP</name>
        <dbReference type="ChEBI" id="CHEBI:30616"/>
    </ligand>
</feature>
<sequence>MAKQQSGRKAGSLKKTMPSFIIKRLSEGGFILSVTGALFVLLSLMTYKFTDPGWSHVSRAGKTVANSGGQVGAYIADTLYFIFGYFSYLLPVVFVYVAWAILQDLRALKVLDLRVLSLRLGGFLMMVIGGSGILSFQAHWNRLDPIHGPGGLIGQAVGKAWFHMLNLHGAVLVLLAMFLVGTTWLTGISWLQAIELIGFYTLSLLNKAYVVVKNVITTSCLWIAGYQTRRQAAEEAPTPEKAVPKLFNAKPEPIQEKAAPVLMANIEKPIAPRPESVRAEVIRSEPLRTEPVRAEVAKPAPVVVAAPPRELQEIRAPKLHNPGTLPGLDLLDRGEPGKPMGGYTHEELEQVSRDVEQHLLDFGVQADVVAVHPGPVVTRFELQLAAGVKVSKLTALSKDLARSLSVTSVRVVEVIPGKTVVGLELPNQSREMVRLSDVLSAEVYQQAHSPVALALGVDIAGHPVVVDLAKMPHLLVAGTTGSGKSVGINAMILSILFKATPDQVRLIMVDPKMLELSVYDGIPHLLAPVVTDMKEAASALRWCVEEMERRYRLMASLGVRNLAGFNTKVTDAIASGEPLTNPLWKPVDSMDETAPLLEALPHIVVVIDELADMMMVVGKKVEQLIARIAQKARAAGIHMILATQRPSVDVLTGLIKSNIPTRMSFQVSSKIDSRTILDQQGAEQLLGHGDMLYLAPGSGAPLRVHGAFVDDKEVHRIADDWRARGEPDYIEDITRLGVDGDEGGSGSDGDSQAEDDDPLYDQAVEFIIQTRKASISAVQRRLKIGYNRAARMVEEMERTGIVGPLDGGYRDVLVNSITED</sequence>
<dbReference type="Pfam" id="PF01580">
    <property type="entry name" value="FtsK_SpoIIIE"/>
    <property type="match status" value="1"/>
</dbReference>
<comment type="similarity">
    <text evidence="2">Belongs to the FtsK/SpoIIIE/SftA family.</text>
</comment>
<dbReference type="PANTHER" id="PTHR22683">
    <property type="entry name" value="SPORULATION PROTEIN RELATED"/>
    <property type="match status" value="1"/>
</dbReference>
<keyword evidence="9 14" id="KW-0067">ATP-binding</keyword>
<feature type="transmembrane region" description="Helical" evidence="16">
    <location>
        <begin position="160"/>
        <end position="181"/>
    </location>
</feature>
<keyword evidence="13" id="KW-0131">Cell cycle</keyword>
<evidence type="ECO:0000256" key="7">
    <source>
        <dbReference type="ARBA" id="ARBA00022741"/>
    </source>
</evidence>
<accession>A0ABW8D3V6</accession>
<keyword evidence="7 14" id="KW-0547">Nucleotide-binding</keyword>
<proteinExistence type="inferred from homology"/>
<dbReference type="SMART" id="SM00843">
    <property type="entry name" value="Ftsk_gamma"/>
    <property type="match status" value="1"/>
</dbReference>
<dbReference type="Pfam" id="PF17854">
    <property type="entry name" value="FtsK_alpha"/>
    <property type="match status" value="1"/>
</dbReference>
<feature type="domain" description="FtsK" evidence="17">
    <location>
        <begin position="461"/>
        <end position="674"/>
    </location>
</feature>
<keyword evidence="5" id="KW-0132">Cell division</keyword>
<evidence type="ECO:0000256" key="3">
    <source>
        <dbReference type="ARBA" id="ARBA00020887"/>
    </source>
</evidence>
<dbReference type="SUPFAM" id="SSF46785">
    <property type="entry name" value="Winged helix' DNA-binding domain"/>
    <property type="match status" value="1"/>
</dbReference>
<gene>
    <name evidence="18" type="ORF">ACD661_02240</name>
</gene>
<dbReference type="InterPro" id="IPR036390">
    <property type="entry name" value="WH_DNA-bd_sf"/>
</dbReference>
<dbReference type="InterPro" id="IPR027417">
    <property type="entry name" value="P-loop_NTPase"/>
</dbReference>
<dbReference type="SUPFAM" id="SSF52540">
    <property type="entry name" value="P-loop containing nucleoside triphosphate hydrolases"/>
    <property type="match status" value="1"/>
</dbReference>
<evidence type="ECO:0000256" key="4">
    <source>
        <dbReference type="ARBA" id="ARBA00022475"/>
    </source>
</evidence>
<evidence type="ECO:0000313" key="18">
    <source>
        <dbReference type="EMBL" id="MFJ1267372.1"/>
    </source>
</evidence>
<dbReference type="InterPro" id="IPR002543">
    <property type="entry name" value="FtsK_dom"/>
</dbReference>
<keyword evidence="19" id="KW-1185">Reference proteome</keyword>
<dbReference type="Proteomes" id="UP001615550">
    <property type="component" value="Unassembled WGS sequence"/>
</dbReference>
<dbReference type="InterPro" id="IPR036388">
    <property type="entry name" value="WH-like_DNA-bd_sf"/>
</dbReference>
<evidence type="ECO:0000256" key="14">
    <source>
        <dbReference type="PROSITE-ProRule" id="PRU00289"/>
    </source>
</evidence>
<dbReference type="InterPro" id="IPR025199">
    <property type="entry name" value="FtsK_4TM"/>
</dbReference>
<keyword evidence="11" id="KW-0238">DNA-binding</keyword>
<evidence type="ECO:0000256" key="15">
    <source>
        <dbReference type="SAM" id="MobiDB-lite"/>
    </source>
</evidence>
<feature type="transmembrane region" description="Helical" evidence="16">
    <location>
        <begin position="123"/>
        <end position="140"/>
    </location>
</feature>
<dbReference type="InterPro" id="IPR018541">
    <property type="entry name" value="Ftsk_gamma"/>
</dbReference>
<name>A0ABW8D3V6_9GAMM</name>
<feature type="region of interest" description="Disordered" evidence="15">
    <location>
        <begin position="735"/>
        <end position="756"/>
    </location>
</feature>
<feature type="transmembrane region" description="Helical" evidence="16">
    <location>
        <begin position="79"/>
        <end position="102"/>
    </location>
</feature>
<evidence type="ECO:0000256" key="9">
    <source>
        <dbReference type="ARBA" id="ARBA00022840"/>
    </source>
</evidence>
<evidence type="ECO:0000256" key="8">
    <source>
        <dbReference type="ARBA" id="ARBA00022829"/>
    </source>
</evidence>
<keyword evidence="4" id="KW-1003">Cell membrane</keyword>
<evidence type="ECO:0000256" key="16">
    <source>
        <dbReference type="SAM" id="Phobius"/>
    </source>
</evidence>
<evidence type="ECO:0000256" key="13">
    <source>
        <dbReference type="ARBA" id="ARBA00023306"/>
    </source>
</evidence>
<evidence type="ECO:0000256" key="6">
    <source>
        <dbReference type="ARBA" id="ARBA00022692"/>
    </source>
</evidence>
<keyword evidence="6 16" id="KW-0812">Transmembrane</keyword>
<comment type="caution">
    <text evidence="18">The sequence shown here is derived from an EMBL/GenBank/DDBJ whole genome shotgun (WGS) entry which is preliminary data.</text>
</comment>
<dbReference type="Pfam" id="PF09397">
    <property type="entry name" value="FtsK_gamma"/>
    <property type="match status" value="1"/>
</dbReference>
<evidence type="ECO:0000256" key="1">
    <source>
        <dbReference type="ARBA" id="ARBA00004651"/>
    </source>
</evidence>
<dbReference type="InterPro" id="IPR050206">
    <property type="entry name" value="FtsK/SpoIIIE/SftA"/>
</dbReference>
<protein>
    <recommendedName>
        <fullName evidence="3">DNA translocase FtsK</fullName>
    </recommendedName>
</protein>
<keyword evidence="12 16" id="KW-0472">Membrane</keyword>
<dbReference type="CDD" id="cd01127">
    <property type="entry name" value="TrwB_TraG_TraD_VirD4"/>
    <property type="match status" value="1"/>
</dbReference>
<dbReference type="RefSeq" id="WP_400186000.1">
    <property type="nucleotide sequence ID" value="NZ_JBGORX010000001.1"/>
</dbReference>
<dbReference type="Gene3D" id="3.30.980.40">
    <property type="match status" value="1"/>
</dbReference>
<evidence type="ECO:0000256" key="11">
    <source>
        <dbReference type="ARBA" id="ARBA00023125"/>
    </source>
</evidence>
<comment type="subcellular location">
    <subcellularLocation>
        <location evidence="1">Cell membrane</location>
        <topology evidence="1">Multi-pass membrane protein</topology>
    </subcellularLocation>
</comment>
<evidence type="ECO:0000256" key="12">
    <source>
        <dbReference type="ARBA" id="ARBA00023136"/>
    </source>
</evidence>
<keyword evidence="8" id="KW-0159">Chromosome partition</keyword>
<dbReference type="Gene3D" id="1.10.10.10">
    <property type="entry name" value="Winged helix-like DNA-binding domain superfamily/Winged helix DNA-binding domain"/>
    <property type="match status" value="1"/>
</dbReference>
<dbReference type="EMBL" id="JBGORX010000001">
    <property type="protein sequence ID" value="MFJ1267372.1"/>
    <property type="molecule type" value="Genomic_DNA"/>
</dbReference>
<evidence type="ECO:0000256" key="10">
    <source>
        <dbReference type="ARBA" id="ARBA00022989"/>
    </source>
</evidence>